<dbReference type="GO" id="GO:0051082">
    <property type="term" value="F:unfolded protein binding"/>
    <property type="evidence" value="ECO:0007669"/>
    <property type="project" value="TreeGrafter"/>
</dbReference>
<proteinExistence type="inferred from homology"/>
<evidence type="ECO:0000313" key="6">
    <source>
        <dbReference type="Proteomes" id="UP000289952"/>
    </source>
</evidence>
<dbReference type="GO" id="GO:0006457">
    <property type="term" value="P:protein folding"/>
    <property type="evidence" value="ECO:0007669"/>
    <property type="project" value="InterPro"/>
</dbReference>
<dbReference type="GO" id="GO:0042803">
    <property type="term" value="F:protein homodimerization activity"/>
    <property type="evidence" value="ECO:0007669"/>
    <property type="project" value="InterPro"/>
</dbReference>
<sequence length="272" mass="31525">MINLKIKHNDTLKAKFKLLVDGQEITQFTKEQEIIIGNNEYLPNFDDYLKGRKVKDNLEIKLSFPKNYEIDTLAGKKAIVILEDISLSEAKLENIQELKKKLDELEKKLMFKEVELFNLNETYKTKAKEFSQKTQDKINEITLEYKNKFDFEKQEAKKYAIQSFAQDFAIPFSNFIAAIKAGENSQSSEVKNYIYGFNIISRQFEELLNNNGIELIIPNLNDDFDPNTQEAVDFKESNDPENKILRVVRYGLLLNGRVITPASVLLSKKFSN</sequence>
<keyword evidence="4" id="KW-0175">Coiled coil</keyword>
<keyword evidence="3" id="KW-0346">Stress response</keyword>
<dbReference type="GO" id="GO:0005737">
    <property type="term" value="C:cytoplasm"/>
    <property type="evidence" value="ECO:0007669"/>
    <property type="project" value="UniProtKB-SubCell"/>
</dbReference>
<dbReference type="GO" id="GO:0003755">
    <property type="term" value="F:peptidyl-prolyl cis-trans isomerase activity"/>
    <property type="evidence" value="ECO:0007669"/>
    <property type="project" value="InterPro"/>
</dbReference>
<dbReference type="InterPro" id="IPR009012">
    <property type="entry name" value="GrpE_head"/>
</dbReference>
<evidence type="ECO:0000256" key="4">
    <source>
        <dbReference type="SAM" id="Coils"/>
    </source>
</evidence>
<evidence type="ECO:0000256" key="2">
    <source>
        <dbReference type="ARBA" id="ARBA00023186"/>
    </source>
</evidence>
<comment type="similarity">
    <text evidence="1 3">Belongs to the GrpE family.</text>
</comment>
<name>A0A449ACU0_9BACT</name>
<dbReference type="GO" id="GO:0000774">
    <property type="term" value="F:adenyl-nucleotide exchange factor activity"/>
    <property type="evidence" value="ECO:0007669"/>
    <property type="project" value="InterPro"/>
</dbReference>
<dbReference type="RefSeq" id="WP_129621039.1">
    <property type="nucleotide sequence ID" value="NZ_LR214972.1"/>
</dbReference>
<gene>
    <name evidence="5" type="primary">MCYN0297</name>
    <name evidence="3" type="synonym">grpE</name>
    <name evidence="5" type="ORF">NCTC10118_00160</name>
</gene>
<dbReference type="SUPFAM" id="SSF58014">
    <property type="entry name" value="Coiled-coil domain of nucleotide exchange factor GrpE"/>
    <property type="match status" value="1"/>
</dbReference>
<dbReference type="AlphaFoldDB" id="A0A449ACU0"/>
<evidence type="ECO:0000256" key="1">
    <source>
        <dbReference type="ARBA" id="ARBA00009054"/>
    </source>
</evidence>
<dbReference type="Gene3D" id="3.10.50.40">
    <property type="match status" value="1"/>
</dbReference>
<dbReference type="InterPro" id="IPR013805">
    <property type="entry name" value="GrpE_CC"/>
</dbReference>
<keyword evidence="6" id="KW-1185">Reference proteome</keyword>
<dbReference type="Gene3D" id="2.30.22.10">
    <property type="entry name" value="Head domain of nucleotide exchange factor GrpE"/>
    <property type="match status" value="1"/>
</dbReference>
<evidence type="ECO:0000313" key="5">
    <source>
        <dbReference type="EMBL" id="VEU62839.1"/>
    </source>
</evidence>
<dbReference type="HAMAP" id="MF_01151">
    <property type="entry name" value="GrpE"/>
    <property type="match status" value="1"/>
</dbReference>
<organism evidence="5 6">
    <name type="scientific">Mycoplasmopsis bovirhinis</name>
    <dbReference type="NCBI Taxonomy" id="29553"/>
    <lineage>
        <taxon>Bacteria</taxon>
        <taxon>Bacillati</taxon>
        <taxon>Mycoplasmatota</taxon>
        <taxon>Mycoplasmoidales</taxon>
        <taxon>Metamycoplasmataceae</taxon>
        <taxon>Mycoplasmopsis</taxon>
    </lineage>
</organism>
<dbReference type="InterPro" id="IPR000740">
    <property type="entry name" value="GrpE"/>
</dbReference>
<dbReference type="EMBL" id="LR214972">
    <property type="protein sequence ID" value="VEU62839.1"/>
    <property type="molecule type" value="Genomic_DNA"/>
</dbReference>
<dbReference type="PANTHER" id="PTHR21237">
    <property type="entry name" value="GRPE PROTEIN"/>
    <property type="match status" value="1"/>
</dbReference>
<evidence type="ECO:0000256" key="3">
    <source>
        <dbReference type="HAMAP-Rule" id="MF_01151"/>
    </source>
</evidence>
<feature type="coiled-coil region" evidence="4">
    <location>
        <begin position="85"/>
        <end position="122"/>
    </location>
</feature>
<dbReference type="SUPFAM" id="SSF54534">
    <property type="entry name" value="FKBP-like"/>
    <property type="match status" value="1"/>
</dbReference>
<protein>
    <recommendedName>
        <fullName evidence="3">Protein GrpE</fullName>
    </recommendedName>
    <alternativeName>
        <fullName evidence="3">HSP-70 cofactor</fullName>
    </alternativeName>
</protein>
<keyword evidence="2 3" id="KW-0143">Chaperone</keyword>
<dbReference type="GO" id="GO:0051087">
    <property type="term" value="F:protein-folding chaperone binding"/>
    <property type="evidence" value="ECO:0007669"/>
    <property type="project" value="InterPro"/>
</dbReference>
<accession>A0A449ACU0</accession>
<keyword evidence="3" id="KW-0963">Cytoplasm</keyword>
<comment type="subunit">
    <text evidence="3">Homodimer.</text>
</comment>
<comment type="function">
    <text evidence="3">Participates actively in the response to hyperosmotic and heat shock by preventing the aggregation of stress-denatured proteins, in association with DnaK and GrpE. It is the nucleotide exchange factor for DnaK and may function as a thermosensor. Unfolded proteins bind initially to DnaJ; upon interaction with the DnaJ-bound protein, DnaK hydrolyzes its bound ATP, resulting in the formation of a stable complex. GrpE releases ADP from DnaK; ATP binding to DnaK triggers the release of the substrate protein, thus completing the reaction cycle. Several rounds of ATP-dependent interactions between DnaJ, DnaK and GrpE are required for fully efficient folding.</text>
</comment>
<dbReference type="OrthoDB" id="9812586at2"/>
<dbReference type="Proteomes" id="UP000289952">
    <property type="component" value="Chromosome"/>
</dbReference>
<dbReference type="Pfam" id="PF01025">
    <property type="entry name" value="GrpE"/>
    <property type="match status" value="1"/>
</dbReference>
<dbReference type="Gene3D" id="3.90.20.20">
    <property type="match status" value="1"/>
</dbReference>
<dbReference type="PANTHER" id="PTHR21237:SF23">
    <property type="entry name" value="GRPE PROTEIN HOMOLOG, MITOCHONDRIAL"/>
    <property type="match status" value="1"/>
</dbReference>
<dbReference type="SUPFAM" id="SSF51064">
    <property type="entry name" value="Head domain of nucleotide exchange factor GrpE"/>
    <property type="match status" value="1"/>
</dbReference>
<dbReference type="InterPro" id="IPR046357">
    <property type="entry name" value="PPIase_dom_sf"/>
</dbReference>
<comment type="subcellular location">
    <subcellularLocation>
        <location evidence="3">Cytoplasm</location>
    </subcellularLocation>
</comment>
<reference evidence="5 6" key="1">
    <citation type="submission" date="2019-01" db="EMBL/GenBank/DDBJ databases">
        <authorList>
            <consortium name="Pathogen Informatics"/>
        </authorList>
    </citation>
    <scope>NUCLEOTIDE SEQUENCE [LARGE SCALE GENOMIC DNA]</scope>
    <source>
        <strain evidence="5 6">NCTC10118</strain>
    </source>
</reference>